<keyword evidence="12" id="KW-1185">Reference proteome</keyword>
<dbReference type="PANTHER" id="PTHR24198">
    <property type="entry name" value="ANKYRIN REPEAT AND PROTEIN KINASE DOMAIN-CONTAINING PROTEIN"/>
    <property type="match status" value="1"/>
</dbReference>
<evidence type="ECO:0000256" key="7">
    <source>
        <dbReference type="PROSITE-ProRule" id="PRU00091"/>
    </source>
</evidence>
<evidence type="ECO:0000256" key="4">
    <source>
        <dbReference type="ARBA" id="ARBA00022833"/>
    </source>
</evidence>
<dbReference type="PROSITE" id="PS50088">
    <property type="entry name" value="ANK_REPEAT"/>
    <property type="match status" value="3"/>
</dbReference>
<feature type="repeat" description="ANK" evidence="6">
    <location>
        <begin position="270"/>
        <end position="303"/>
    </location>
</feature>
<reference evidence="10 12" key="1">
    <citation type="submission" date="2015-02" db="EMBL/GenBank/DDBJ databases">
        <authorList>
            <person name="Chooi Y.-H."/>
        </authorList>
    </citation>
    <scope>NUCLEOTIDE SEQUENCE [LARGE SCALE GENOMIC DNA]</scope>
    <source>
        <strain evidence="10">E3</strain>
    </source>
</reference>
<dbReference type="GO" id="GO:0008270">
    <property type="term" value="F:zinc ion binding"/>
    <property type="evidence" value="ECO:0007669"/>
    <property type="project" value="UniProtKB-KW"/>
</dbReference>
<keyword evidence="4" id="KW-0862">Zinc</keyword>
<dbReference type="SUPFAM" id="SSF48403">
    <property type="entry name" value="Ankyrin repeat"/>
    <property type="match status" value="1"/>
</dbReference>
<keyword evidence="3 7" id="KW-0863">Zinc-finger</keyword>
<dbReference type="Gene3D" id="3.30.40.10">
    <property type="entry name" value="Zinc/RING finger domain, C3HC4 (zinc finger)"/>
    <property type="match status" value="1"/>
</dbReference>
<name>A0A0G4J2I3_PLABS</name>
<protein>
    <recommendedName>
        <fullName evidence="9">FYVE-type domain-containing protein</fullName>
    </recommendedName>
</protein>
<dbReference type="EMBL" id="OVEO01000017">
    <property type="protein sequence ID" value="SPR01476.1"/>
    <property type="molecule type" value="Genomic_DNA"/>
</dbReference>
<dbReference type="STRING" id="37360.A0A0G4J2I3"/>
<dbReference type="PANTHER" id="PTHR24198:SF165">
    <property type="entry name" value="ANKYRIN REPEAT-CONTAINING PROTEIN-RELATED"/>
    <property type="match status" value="1"/>
</dbReference>
<dbReference type="InterPro" id="IPR036770">
    <property type="entry name" value="Ankyrin_rpt-contain_sf"/>
</dbReference>
<dbReference type="PROSITE" id="PS50178">
    <property type="entry name" value="ZF_FYVE"/>
    <property type="match status" value="1"/>
</dbReference>
<dbReference type="Pfam" id="PF01363">
    <property type="entry name" value="FYVE"/>
    <property type="match status" value="1"/>
</dbReference>
<evidence type="ECO:0000256" key="3">
    <source>
        <dbReference type="ARBA" id="ARBA00022771"/>
    </source>
</evidence>
<evidence type="ECO:0000256" key="6">
    <source>
        <dbReference type="PROSITE-ProRule" id="PRU00023"/>
    </source>
</evidence>
<dbReference type="OrthoDB" id="660555at2759"/>
<dbReference type="InterPro" id="IPR017455">
    <property type="entry name" value="Znf_FYVE-rel"/>
</dbReference>
<feature type="repeat" description="ANK" evidence="6">
    <location>
        <begin position="131"/>
        <end position="163"/>
    </location>
</feature>
<evidence type="ECO:0000256" key="8">
    <source>
        <dbReference type="SAM" id="MobiDB-lite"/>
    </source>
</evidence>
<feature type="region of interest" description="Disordered" evidence="8">
    <location>
        <begin position="446"/>
        <end position="486"/>
    </location>
</feature>
<dbReference type="EMBL" id="CDSF01000117">
    <property type="protein sequence ID" value="CEP01755.1"/>
    <property type="molecule type" value="Genomic_DNA"/>
</dbReference>
<proteinExistence type="predicted"/>
<dbReference type="SMART" id="SM00248">
    <property type="entry name" value="ANK"/>
    <property type="match status" value="6"/>
</dbReference>
<dbReference type="CDD" id="cd00065">
    <property type="entry name" value="FYVE_like_SF"/>
    <property type="match status" value="1"/>
</dbReference>
<feature type="repeat" description="ANK" evidence="6">
    <location>
        <begin position="164"/>
        <end position="189"/>
    </location>
</feature>
<dbReference type="Gene3D" id="1.25.40.20">
    <property type="entry name" value="Ankyrin repeat-containing domain"/>
    <property type="match status" value="2"/>
</dbReference>
<dbReference type="AlphaFoldDB" id="A0A0G4J2I3"/>
<dbReference type="CDD" id="cd15873">
    <property type="entry name" value="R-SNARE_STXBP5_6"/>
    <property type="match status" value="1"/>
</dbReference>
<keyword evidence="1" id="KW-0479">Metal-binding</keyword>
<dbReference type="InterPro" id="IPR002110">
    <property type="entry name" value="Ankyrin_rpt"/>
</dbReference>
<keyword evidence="5 6" id="KW-0040">ANK repeat</keyword>
<dbReference type="Proteomes" id="UP000290189">
    <property type="component" value="Unassembled WGS sequence"/>
</dbReference>
<dbReference type="InterPro" id="IPR013083">
    <property type="entry name" value="Znf_RING/FYVE/PHD"/>
</dbReference>
<evidence type="ECO:0000313" key="10">
    <source>
        <dbReference type="EMBL" id="CEP01755.1"/>
    </source>
</evidence>
<keyword evidence="2" id="KW-0677">Repeat</keyword>
<dbReference type="Pfam" id="PF12796">
    <property type="entry name" value="Ank_2"/>
    <property type="match status" value="2"/>
</dbReference>
<dbReference type="InterPro" id="IPR000306">
    <property type="entry name" value="Znf_FYVE"/>
</dbReference>
<keyword evidence="11" id="KW-0496">Mitochondrion</keyword>
<evidence type="ECO:0000313" key="13">
    <source>
        <dbReference type="Proteomes" id="UP000290189"/>
    </source>
</evidence>
<evidence type="ECO:0000256" key="1">
    <source>
        <dbReference type="ARBA" id="ARBA00022723"/>
    </source>
</evidence>
<geneLocation type="mitochondrion" evidence="11"/>
<gene>
    <name evidence="10" type="ORF">PBRA_008697</name>
    <name evidence="11" type="ORF">PLBR_LOCUS8691</name>
</gene>
<dbReference type="Proteomes" id="UP000039324">
    <property type="component" value="Unassembled WGS sequence"/>
</dbReference>
<organism evidence="10 12">
    <name type="scientific">Plasmodiophora brassicae</name>
    <name type="common">Clubroot disease agent</name>
    <dbReference type="NCBI Taxonomy" id="37360"/>
    <lineage>
        <taxon>Eukaryota</taxon>
        <taxon>Sar</taxon>
        <taxon>Rhizaria</taxon>
        <taxon>Endomyxa</taxon>
        <taxon>Phytomyxea</taxon>
        <taxon>Plasmodiophorida</taxon>
        <taxon>Plasmodiophoridae</taxon>
        <taxon>Plasmodiophora</taxon>
    </lineage>
</organism>
<dbReference type="Gene3D" id="1.20.5.110">
    <property type="match status" value="1"/>
</dbReference>
<feature type="domain" description="FYVE-type" evidence="9">
    <location>
        <begin position="376"/>
        <end position="433"/>
    </location>
</feature>
<sequence>MVGDGARVVPYECSVLVDGRPVQCRVDAGAVVVDGEALALADGSFVVDRGADLTVSPSASTSVQVSCADPTDHAGLVAAIVSAIRTAVPTADRHEILRGTLHSACFLNATEEFNRLLKETPSFSIDRQDEDGRTALHIACAKDIKPMIQMLVDAGADPAVADGNGRTPLHVSCSLGHANTVEYLLAAGAVLPGEFEQTDHSSPVWAAASCQQGRPAAVVAELVRHGFSVDVKFDDGSSLLHRLVDLGNAGVIESICSASPSPDVRFFSSSGRTALHDAAAKSVHVNIVNHLLRAGAYPNAPTKDDRADTPLHLCTSEPIAMALVAHGARPDLVNAVGQVATHQLVDSAVRRLSSTSAARWMLKRDVAVSNLTKVDFREGPSCELCGSNFLPIIGRKHHCRLCGALVCDSCSLKRAVCSSESHRVCDACFNRAVEAVVASNAYELRSSPASGTGQLVESPEPSPQTKAHPGPDVPPVDIGDGSTPGAQALAALQQRGQAIDELGDKSARVRDDAAQFANLAERLAAKFGAPP</sequence>
<evidence type="ECO:0000256" key="2">
    <source>
        <dbReference type="ARBA" id="ARBA00022737"/>
    </source>
</evidence>
<dbReference type="SUPFAM" id="SSF57903">
    <property type="entry name" value="FYVE/PHD zinc finger"/>
    <property type="match status" value="1"/>
</dbReference>
<dbReference type="SMART" id="SM00064">
    <property type="entry name" value="FYVE"/>
    <property type="match status" value="1"/>
</dbReference>
<accession>A0A0G4J2I3</accession>
<evidence type="ECO:0000313" key="11">
    <source>
        <dbReference type="EMBL" id="SPR01476.1"/>
    </source>
</evidence>
<feature type="compositionally biased region" description="Low complexity" evidence="8">
    <location>
        <begin position="475"/>
        <end position="486"/>
    </location>
</feature>
<evidence type="ECO:0000259" key="9">
    <source>
        <dbReference type="PROSITE" id="PS50178"/>
    </source>
</evidence>
<reference evidence="11 13" key="2">
    <citation type="submission" date="2018-03" db="EMBL/GenBank/DDBJ databases">
        <authorList>
            <person name="Fogelqvist J."/>
        </authorList>
    </citation>
    <scope>NUCLEOTIDE SEQUENCE [LARGE SCALE GENOMIC DNA]</scope>
</reference>
<evidence type="ECO:0000256" key="5">
    <source>
        <dbReference type="ARBA" id="ARBA00023043"/>
    </source>
</evidence>
<dbReference type="PROSITE" id="PS50297">
    <property type="entry name" value="ANK_REP_REGION"/>
    <property type="match status" value="2"/>
</dbReference>
<evidence type="ECO:0000313" key="12">
    <source>
        <dbReference type="Proteomes" id="UP000039324"/>
    </source>
</evidence>
<dbReference type="InterPro" id="IPR011011">
    <property type="entry name" value="Znf_FYVE_PHD"/>
</dbReference>